<gene>
    <name evidence="4" type="ORF">C1876_02660</name>
    <name evidence="5" type="ORF">DMP09_06055</name>
</gene>
<accession>A0A3N0IZ04</accession>
<dbReference type="RefSeq" id="WP_114545177.1">
    <property type="nucleotide sequence ID" value="NZ_PPTT01000003.1"/>
</dbReference>
<keyword evidence="1" id="KW-0175">Coiled coil</keyword>
<proteinExistence type="predicted"/>
<keyword evidence="6" id="KW-1185">Reference proteome</keyword>
<evidence type="ECO:0000313" key="7">
    <source>
        <dbReference type="Proteomes" id="UP000270112"/>
    </source>
</evidence>
<reference evidence="5" key="3">
    <citation type="journal article" date="2019" name="Microbiol. Resour. Announc.">
        <title>Draft Genome Sequences of Type Strains of Gordonibacter faecihominis, Paraeggerthella hongkongensis, Parvibacter caecicola,Slackia equolifaciens, Slackia faecicanis, and Slackia isoflavoniconvertens.</title>
        <authorList>
            <person name="Danylec N."/>
            <person name="Stoll D.A."/>
            <person name="Dotsch A."/>
            <person name="Huch M."/>
        </authorList>
    </citation>
    <scope>NUCLEOTIDE SEQUENCE</scope>
    <source>
        <strain evidence="5">DSM 16107</strain>
    </source>
</reference>
<evidence type="ECO:0000313" key="4">
    <source>
        <dbReference type="EMBL" id="RDB71151.1"/>
    </source>
</evidence>
<evidence type="ECO:0000256" key="1">
    <source>
        <dbReference type="SAM" id="Coils"/>
    </source>
</evidence>
<organism evidence="5 7">
    <name type="scientific">Eggerthella sinensis</name>
    <dbReference type="NCBI Taxonomy" id="242230"/>
    <lineage>
        <taxon>Bacteria</taxon>
        <taxon>Bacillati</taxon>
        <taxon>Actinomycetota</taxon>
        <taxon>Coriobacteriia</taxon>
        <taxon>Eggerthellales</taxon>
        <taxon>Eggerthellaceae</taxon>
        <taxon>Eggerthella</taxon>
    </lineage>
</organism>
<reference evidence="4 6" key="1">
    <citation type="journal article" date="2018" name="Elife">
        <title>Discovery and characterization of a prevalent human gut bacterial enzyme sufficient for the inactivation of a family of plant toxins.</title>
        <authorList>
            <person name="Koppel N."/>
            <person name="Bisanz J.E."/>
            <person name="Pandelia M.E."/>
            <person name="Turnbaugh P.J."/>
            <person name="Balskus E.P."/>
        </authorList>
    </citation>
    <scope>NUCLEOTIDE SEQUENCE [LARGE SCALE GENOMIC DNA]</scope>
    <source>
        <strain evidence="4 6">DSM 16107</strain>
    </source>
</reference>
<keyword evidence="3" id="KW-0472">Membrane</keyword>
<dbReference type="EMBL" id="PPTT01000003">
    <property type="protein sequence ID" value="RDB71151.1"/>
    <property type="molecule type" value="Genomic_DNA"/>
</dbReference>
<dbReference type="AlphaFoldDB" id="A0A3N0IZ04"/>
<feature type="coiled-coil region" evidence="1">
    <location>
        <begin position="207"/>
        <end position="241"/>
    </location>
</feature>
<evidence type="ECO:0000313" key="5">
    <source>
        <dbReference type="EMBL" id="RNM42205.1"/>
    </source>
</evidence>
<feature type="region of interest" description="Disordered" evidence="2">
    <location>
        <begin position="59"/>
        <end position="83"/>
    </location>
</feature>
<comment type="caution">
    <text evidence="5">The sequence shown here is derived from an EMBL/GenBank/DDBJ whole genome shotgun (WGS) entry which is preliminary data.</text>
</comment>
<dbReference type="OrthoDB" id="3173164at2"/>
<name>A0A3N0IZ04_9ACTN</name>
<keyword evidence="3" id="KW-1133">Transmembrane helix</keyword>
<evidence type="ECO:0000256" key="3">
    <source>
        <dbReference type="SAM" id="Phobius"/>
    </source>
</evidence>
<dbReference type="EMBL" id="QICC01000017">
    <property type="protein sequence ID" value="RNM42205.1"/>
    <property type="molecule type" value="Genomic_DNA"/>
</dbReference>
<protein>
    <submittedName>
        <fullName evidence="5">Uncharacterized protein</fullName>
    </submittedName>
</protein>
<feature type="compositionally biased region" description="Low complexity" evidence="2">
    <location>
        <begin position="99"/>
        <end position="116"/>
    </location>
</feature>
<feature type="region of interest" description="Disordered" evidence="2">
    <location>
        <begin position="97"/>
        <end position="116"/>
    </location>
</feature>
<dbReference type="Proteomes" id="UP000253817">
    <property type="component" value="Unassembled WGS sequence"/>
</dbReference>
<reference evidence="7" key="2">
    <citation type="submission" date="2018-05" db="EMBL/GenBank/DDBJ databases">
        <title>Genome Sequencing of selected type strains of the family Eggerthellaceae.</title>
        <authorList>
            <person name="Danylec N."/>
            <person name="Stoll D.A."/>
            <person name="Doetsch A."/>
            <person name="Huch M."/>
        </authorList>
    </citation>
    <scope>NUCLEOTIDE SEQUENCE [LARGE SCALE GENOMIC DNA]</scope>
    <source>
        <strain evidence="7">DSM 16107</strain>
    </source>
</reference>
<evidence type="ECO:0000256" key="2">
    <source>
        <dbReference type="SAM" id="MobiDB-lite"/>
    </source>
</evidence>
<keyword evidence="3" id="KW-0812">Transmembrane</keyword>
<feature type="transmembrane region" description="Helical" evidence="3">
    <location>
        <begin position="139"/>
        <end position="161"/>
    </location>
</feature>
<sequence length="439" mass="47131">MGKWEDKITRAAHIKKHTRGTSNEISFSVLDAAKNALDGDANDKQKHAPFSGRISLFTLPGRRKKPAGTPTKERGLPLSTGDFVSVEDSGPVPKLNTMSPPRTSAPAASSSAAIVPAKLKRSPEEEIARRKARRRLSKVLAISVVVVVTIGLLVAGGGYLYHDFQNQQGHVAVLDEALNLVRETDEPLHQLNDVVSDPFKEGNAAARASIREKAEAVDEQLQQADKKAREVSVDLKNQRDKEAANQTVVTISARRALLEQGQVLMDAADAAEDASKRVDGAWKLVMQGDELARQAAQLITETTAENVEASKDKTNEALSTLDDALAGFVDAQMTYDLADFSPFIDYIQKRQESLGYAIASDDALLAKNKEEATAQNNAYNIADAEAATLAKALPADPSSLVDEAFETATAEASKAYSTARLQAGTADAFITDYLGTGSK</sequence>
<dbReference type="Proteomes" id="UP000270112">
    <property type="component" value="Unassembled WGS sequence"/>
</dbReference>
<evidence type="ECO:0000313" key="6">
    <source>
        <dbReference type="Proteomes" id="UP000253817"/>
    </source>
</evidence>